<protein>
    <submittedName>
        <fullName evidence="4">GNAT superfamily N-acetyltransferase</fullName>
    </submittedName>
</protein>
<dbReference type="PROSITE" id="PS51186">
    <property type="entry name" value="GNAT"/>
    <property type="match status" value="1"/>
</dbReference>
<dbReference type="InterPro" id="IPR050832">
    <property type="entry name" value="Bact_Acetyltransf"/>
</dbReference>
<dbReference type="Pfam" id="PF00583">
    <property type="entry name" value="Acetyltransf_1"/>
    <property type="match status" value="1"/>
</dbReference>
<evidence type="ECO:0000256" key="1">
    <source>
        <dbReference type="ARBA" id="ARBA00022679"/>
    </source>
</evidence>
<evidence type="ECO:0000256" key="2">
    <source>
        <dbReference type="ARBA" id="ARBA00023315"/>
    </source>
</evidence>
<dbReference type="RefSeq" id="WP_306860465.1">
    <property type="nucleotide sequence ID" value="NZ_JAUSRB010000002.1"/>
</dbReference>
<evidence type="ECO:0000313" key="4">
    <source>
        <dbReference type="EMBL" id="MDP9863513.1"/>
    </source>
</evidence>
<dbReference type="InterPro" id="IPR016181">
    <property type="entry name" value="Acyl_CoA_acyltransferase"/>
</dbReference>
<dbReference type="Proteomes" id="UP001230426">
    <property type="component" value="Unassembled WGS sequence"/>
</dbReference>
<dbReference type="EMBL" id="JAUSRB010000002">
    <property type="protein sequence ID" value="MDP9863513.1"/>
    <property type="molecule type" value="Genomic_DNA"/>
</dbReference>
<keyword evidence="1" id="KW-0808">Transferase</keyword>
<proteinExistence type="predicted"/>
<comment type="caution">
    <text evidence="4">The sequence shown here is derived from an EMBL/GenBank/DDBJ whole genome shotgun (WGS) entry which is preliminary data.</text>
</comment>
<sequence length="148" mass="17106">MIDVRRLLPSDRAVWEDLFRAYIDFYQRAEPAEMYDRAWREFQADTRLHALGATLDGELVGITHFLVHASTSAPDTDVCYLQDLFTDPAVRGRGVARALIAAVTDRARIRGCSRVYWNTHESNSTARRLYDKVAENRGFIRYQIELPR</sequence>
<dbReference type="SUPFAM" id="SSF55729">
    <property type="entry name" value="Acyl-CoA N-acyltransferases (Nat)"/>
    <property type="match status" value="1"/>
</dbReference>
<evidence type="ECO:0000259" key="3">
    <source>
        <dbReference type="PROSITE" id="PS51186"/>
    </source>
</evidence>
<keyword evidence="2" id="KW-0012">Acyltransferase</keyword>
<keyword evidence="5" id="KW-1185">Reference proteome</keyword>
<dbReference type="InterPro" id="IPR000182">
    <property type="entry name" value="GNAT_dom"/>
</dbReference>
<feature type="domain" description="N-acetyltransferase" evidence="3">
    <location>
        <begin position="2"/>
        <end position="148"/>
    </location>
</feature>
<reference evidence="4 5" key="1">
    <citation type="submission" date="2023-07" db="EMBL/GenBank/DDBJ databases">
        <title>Sequencing the genomes of 1000 actinobacteria strains.</title>
        <authorList>
            <person name="Klenk H.-P."/>
        </authorList>
    </citation>
    <scope>NUCLEOTIDE SEQUENCE [LARGE SCALE GENOMIC DNA]</scope>
    <source>
        <strain evidence="4 5">DSM 44109</strain>
    </source>
</reference>
<dbReference type="CDD" id="cd04301">
    <property type="entry name" value="NAT_SF"/>
    <property type="match status" value="1"/>
</dbReference>
<evidence type="ECO:0000313" key="5">
    <source>
        <dbReference type="Proteomes" id="UP001230426"/>
    </source>
</evidence>
<gene>
    <name evidence="4" type="ORF">J2S55_002779</name>
</gene>
<dbReference type="PANTHER" id="PTHR43877">
    <property type="entry name" value="AMINOALKYLPHOSPHONATE N-ACETYLTRANSFERASE-RELATED-RELATED"/>
    <property type="match status" value="1"/>
</dbReference>
<name>A0ABT9R2T5_9ACTN</name>
<organism evidence="4 5">
    <name type="scientific">Streptosporangium brasiliense</name>
    <dbReference type="NCBI Taxonomy" id="47480"/>
    <lineage>
        <taxon>Bacteria</taxon>
        <taxon>Bacillati</taxon>
        <taxon>Actinomycetota</taxon>
        <taxon>Actinomycetes</taxon>
        <taxon>Streptosporangiales</taxon>
        <taxon>Streptosporangiaceae</taxon>
        <taxon>Streptosporangium</taxon>
    </lineage>
</organism>
<dbReference type="Gene3D" id="3.40.630.30">
    <property type="match status" value="1"/>
</dbReference>
<accession>A0ABT9R2T5</accession>